<keyword evidence="1" id="KW-0812">Transmembrane</keyword>
<organism evidence="2 3">
    <name type="scientific">Candidatus Berkelbacteria bacterium Licking1014_85</name>
    <dbReference type="NCBI Taxonomy" id="2017148"/>
    <lineage>
        <taxon>Bacteria</taxon>
        <taxon>Candidatus Berkelbacteria</taxon>
    </lineage>
</organism>
<comment type="caution">
    <text evidence="2">The sequence shown here is derived from an EMBL/GenBank/DDBJ whole genome shotgun (WGS) entry which is preliminary data.</text>
</comment>
<feature type="transmembrane region" description="Helical" evidence="1">
    <location>
        <begin position="64"/>
        <end position="80"/>
    </location>
</feature>
<feature type="transmembrane region" description="Helical" evidence="1">
    <location>
        <begin position="87"/>
        <end position="112"/>
    </location>
</feature>
<proteinExistence type="predicted"/>
<dbReference type="AlphaFoldDB" id="A0A554LH34"/>
<gene>
    <name evidence="2" type="ORF">CEN91_544</name>
</gene>
<evidence type="ECO:0000256" key="1">
    <source>
        <dbReference type="SAM" id="Phobius"/>
    </source>
</evidence>
<evidence type="ECO:0000313" key="2">
    <source>
        <dbReference type="EMBL" id="TSC92176.1"/>
    </source>
</evidence>
<dbReference type="Pfam" id="PF20221">
    <property type="entry name" value="DUF6580"/>
    <property type="match status" value="1"/>
</dbReference>
<dbReference type="EMBL" id="VMGI01000084">
    <property type="protein sequence ID" value="TSC92176.1"/>
    <property type="molecule type" value="Genomic_DNA"/>
</dbReference>
<evidence type="ECO:0000313" key="3">
    <source>
        <dbReference type="Proteomes" id="UP000315589"/>
    </source>
</evidence>
<accession>A0A554LH34</accession>
<feature type="transmembrane region" description="Helical" evidence="1">
    <location>
        <begin position="132"/>
        <end position="154"/>
    </location>
</feature>
<sequence length="171" mass="19970">MIYILIIFGGFFRLIPHLPNFTPINAIGLFGGRYLDKKTSIISIILIMFMSDWIIGFYNWKLMLVVYFSLIFSAIIGQHLQNKNNIFKLLCAIFLSSGFFFFATNLGVWLFTNMYSHNLAGLLNCYIMGLPFYKNMLMGDLVYTFGLFGIYEIIKQGVRYERKHRTFGFLR</sequence>
<protein>
    <submittedName>
        <fullName evidence="2">Uncharacterized protein</fullName>
    </submittedName>
</protein>
<reference evidence="2 3" key="1">
    <citation type="submission" date="2017-07" db="EMBL/GenBank/DDBJ databases">
        <title>Mechanisms for carbon and nitrogen cycling indicate functional differentiation within the Candidate Phyla Radiation.</title>
        <authorList>
            <person name="Danczak R.E."/>
            <person name="Johnston M.D."/>
            <person name="Kenah C."/>
            <person name="Slattery M."/>
            <person name="Wrighton K.C."/>
            <person name="Wilkins M.J."/>
        </authorList>
    </citation>
    <scope>NUCLEOTIDE SEQUENCE [LARGE SCALE GENOMIC DNA]</scope>
    <source>
        <strain evidence="2">Licking1014_85</strain>
    </source>
</reference>
<keyword evidence="1" id="KW-1133">Transmembrane helix</keyword>
<dbReference type="InterPro" id="IPR046487">
    <property type="entry name" value="DUF6580"/>
</dbReference>
<keyword evidence="1" id="KW-0472">Membrane</keyword>
<name>A0A554LH34_9BACT</name>
<dbReference type="Proteomes" id="UP000315589">
    <property type="component" value="Unassembled WGS sequence"/>
</dbReference>